<proteinExistence type="predicted"/>
<name>A0A512DDU9_9CELL</name>
<feature type="compositionally biased region" description="Low complexity" evidence="1">
    <location>
        <begin position="1"/>
        <end position="12"/>
    </location>
</feature>
<feature type="region of interest" description="Disordered" evidence="1">
    <location>
        <begin position="1"/>
        <end position="174"/>
    </location>
</feature>
<accession>A0A512DDU9</accession>
<evidence type="ECO:0000256" key="1">
    <source>
        <dbReference type="SAM" id="MobiDB-lite"/>
    </source>
</evidence>
<sequence>MSAVSHSAVAARVDLRTVDGRDVRQDRVPLALARPPVDPDGADDLDEADVRRGPDRAAPVTRPSGASEGHGTPGGPGPAADGPGSGGAPDGPERGRDASDPGSATGRPTGPGTPVHATTGTPDDAGPDEHPPTPPHPVTVRLVPRSEPSAQPLRATAPAHGVPPVLGSPAAGALARHARTTYPGVETPAPTGPLPDPTPLCCAMVQAAVEGLRGVRPLAQLTRWVSPEVYDLLQLRAELVQRAGRPTASRAGIRRIRLFRIGEEVAEASVVVDDGPRVRAVAVRLEGHRGRWRAVAMEIG</sequence>
<organism evidence="2 3">
    <name type="scientific">Cellulomonas aerilata</name>
    <dbReference type="NCBI Taxonomy" id="515326"/>
    <lineage>
        <taxon>Bacteria</taxon>
        <taxon>Bacillati</taxon>
        <taxon>Actinomycetota</taxon>
        <taxon>Actinomycetes</taxon>
        <taxon>Micrococcales</taxon>
        <taxon>Cellulomonadaceae</taxon>
        <taxon>Cellulomonas</taxon>
    </lineage>
</organism>
<dbReference type="EMBL" id="BJYY01000013">
    <property type="protein sequence ID" value="GEO34410.1"/>
    <property type="molecule type" value="Genomic_DNA"/>
</dbReference>
<evidence type="ECO:0000313" key="3">
    <source>
        <dbReference type="Proteomes" id="UP000321181"/>
    </source>
</evidence>
<reference evidence="2 3" key="1">
    <citation type="submission" date="2019-07" db="EMBL/GenBank/DDBJ databases">
        <title>Whole genome shotgun sequence of Cellulomonas aerilata NBRC 106308.</title>
        <authorList>
            <person name="Hosoyama A."/>
            <person name="Uohara A."/>
            <person name="Ohji S."/>
            <person name="Ichikawa N."/>
        </authorList>
    </citation>
    <scope>NUCLEOTIDE SEQUENCE [LARGE SCALE GENOMIC DNA]</scope>
    <source>
        <strain evidence="2 3">NBRC 106308</strain>
    </source>
</reference>
<dbReference type="Pfam" id="PF20060">
    <property type="entry name" value="DUF6459"/>
    <property type="match status" value="1"/>
</dbReference>
<feature type="compositionally biased region" description="Basic and acidic residues" evidence="1">
    <location>
        <begin position="13"/>
        <end position="27"/>
    </location>
</feature>
<dbReference type="InterPro" id="IPR045596">
    <property type="entry name" value="DUF6459"/>
</dbReference>
<gene>
    <name evidence="2" type="ORF">CAE01nite_21350</name>
</gene>
<keyword evidence="3" id="KW-1185">Reference proteome</keyword>
<evidence type="ECO:0000313" key="2">
    <source>
        <dbReference type="EMBL" id="GEO34410.1"/>
    </source>
</evidence>
<dbReference type="Proteomes" id="UP000321181">
    <property type="component" value="Unassembled WGS sequence"/>
</dbReference>
<dbReference type="AlphaFoldDB" id="A0A512DDU9"/>
<comment type="caution">
    <text evidence="2">The sequence shown here is derived from an EMBL/GenBank/DDBJ whole genome shotgun (WGS) entry which is preliminary data.</text>
</comment>
<protein>
    <submittedName>
        <fullName evidence="2">Uncharacterized protein</fullName>
    </submittedName>
</protein>